<dbReference type="Ensembl" id="ENSPSMT00000037007.1">
    <property type="protein sequence ID" value="ENSPSMP00000032066.1"/>
    <property type="gene ID" value="ENSPSMG00000022233.1"/>
</dbReference>
<dbReference type="GeneTree" id="ENSGT01010000224294"/>
<evidence type="ECO:0000313" key="2">
    <source>
        <dbReference type="Proteomes" id="UP000694414"/>
    </source>
</evidence>
<sequence>IKVTNFKMSQIVFIVNFLKEKKQTKKNIGLDKCFAKSNGLILANNVEVLLFKVRVFCLFCNP</sequence>
<evidence type="ECO:0000313" key="1">
    <source>
        <dbReference type="Ensembl" id="ENSPSMP00000032066.1"/>
    </source>
</evidence>
<proteinExistence type="predicted"/>
<name>A0A8C9ANN8_PROSS</name>
<reference evidence="1" key="1">
    <citation type="submission" date="2025-08" db="UniProtKB">
        <authorList>
            <consortium name="Ensembl"/>
        </authorList>
    </citation>
    <scope>IDENTIFICATION</scope>
</reference>
<accession>A0A8C9ANN8</accession>
<reference evidence="1" key="2">
    <citation type="submission" date="2025-09" db="UniProtKB">
        <authorList>
            <consortium name="Ensembl"/>
        </authorList>
    </citation>
    <scope>IDENTIFICATION</scope>
</reference>
<keyword evidence="2" id="KW-1185">Reference proteome</keyword>
<organism evidence="1 2">
    <name type="scientific">Prolemur simus</name>
    <name type="common">Greater bamboo lemur</name>
    <name type="synonym">Hapalemur simus</name>
    <dbReference type="NCBI Taxonomy" id="1328070"/>
    <lineage>
        <taxon>Eukaryota</taxon>
        <taxon>Metazoa</taxon>
        <taxon>Chordata</taxon>
        <taxon>Craniata</taxon>
        <taxon>Vertebrata</taxon>
        <taxon>Euteleostomi</taxon>
        <taxon>Mammalia</taxon>
        <taxon>Eutheria</taxon>
        <taxon>Euarchontoglires</taxon>
        <taxon>Primates</taxon>
        <taxon>Strepsirrhini</taxon>
        <taxon>Lemuriformes</taxon>
        <taxon>Lemuridae</taxon>
        <taxon>Prolemur</taxon>
    </lineage>
</organism>
<dbReference type="AlphaFoldDB" id="A0A8C9ANN8"/>
<dbReference type="Proteomes" id="UP000694414">
    <property type="component" value="Unplaced"/>
</dbReference>
<protein>
    <submittedName>
        <fullName evidence="1">Uncharacterized protein</fullName>
    </submittedName>
</protein>